<dbReference type="PANTHER" id="PTHR43179">
    <property type="entry name" value="RHAMNOSYLTRANSFERASE WBBL"/>
    <property type="match status" value="1"/>
</dbReference>
<reference evidence="2 3" key="1">
    <citation type="submission" date="2023-07" db="EMBL/GenBank/DDBJ databases">
        <title>Genomic Encyclopedia of Type Strains, Phase IV (KMG-IV): sequencing the most valuable type-strain genomes for metagenomic binning, comparative biology and taxonomic classification.</title>
        <authorList>
            <person name="Goeker M."/>
        </authorList>
    </citation>
    <scope>NUCLEOTIDE SEQUENCE [LARGE SCALE GENOMIC DNA]</scope>
    <source>
        <strain evidence="2 3">DSM 16784</strain>
    </source>
</reference>
<evidence type="ECO:0000259" key="1">
    <source>
        <dbReference type="Pfam" id="PF00535"/>
    </source>
</evidence>
<dbReference type="Proteomes" id="UP001230220">
    <property type="component" value="Unassembled WGS sequence"/>
</dbReference>
<dbReference type="InterPro" id="IPR001173">
    <property type="entry name" value="Glyco_trans_2-like"/>
</dbReference>
<dbReference type="EMBL" id="JAUSUR010000004">
    <property type="protein sequence ID" value="MDQ0361638.1"/>
    <property type="molecule type" value="Genomic_DNA"/>
</dbReference>
<proteinExistence type="predicted"/>
<dbReference type="SUPFAM" id="SSF53448">
    <property type="entry name" value="Nucleotide-diphospho-sugar transferases"/>
    <property type="match status" value="1"/>
</dbReference>
<organism evidence="2 3">
    <name type="scientific">Breznakia pachnodae</name>
    <dbReference type="NCBI Taxonomy" id="265178"/>
    <lineage>
        <taxon>Bacteria</taxon>
        <taxon>Bacillati</taxon>
        <taxon>Bacillota</taxon>
        <taxon>Erysipelotrichia</taxon>
        <taxon>Erysipelotrichales</taxon>
        <taxon>Erysipelotrichaceae</taxon>
        <taxon>Breznakia</taxon>
    </lineage>
</organism>
<dbReference type="RefSeq" id="WP_307408525.1">
    <property type="nucleotide sequence ID" value="NZ_JAUSUR010000004.1"/>
</dbReference>
<evidence type="ECO:0000313" key="3">
    <source>
        <dbReference type="Proteomes" id="UP001230220"/>
    </source>
</evidence>
<protein>
    <submittedName>
        <fullName evidence="2">GT2 family glycosyltransferase</fullName>
    </submittedName>
</protein>
<dbReference type="InterPro" id="IPR029044">
    <property type="entry name" value="Nucleotide-diphossugar_trans"/>
</dbReference>
<comment type="caution">
    <text evidence="2">The sequence shown here is derived from an EMBL/GenBank/DDBJ whole genome shotgun (WGS) entry which is preliminary data.</text>
</comment>
<sequence>MDFREIYDNLTIIIPFHKNKEMIKLSIKTLLRTIPNDITIKVIANNYDKSQLSLKFKEKNIEVIRRNKNLFWPGAINLGAKLSNTEYLLFCDPDIFYWDNWLEELIKCYFSNKNVGVVSSKIINPLSNRIMDFGMAYLDYNVIHMSKGLPYNHPYTLSDREVQSACGAIFFTSKKNFELVNGIDTDMPYIYCDNAYCLKLLKHGLNTFVAANSCVYHIGDTNDNNSKYYSFRYLREDSKAAFYSKYINIRSIDYQSWLAKSFKWYKKNTNNIQENYVIVNLSTFPTSHEYIDFFKYNLKLNIYDVYHYPLKERNIKHISLSGVLESYLIDLITPVIYFVDNFTSLFDNKIWSTLRNVNHDLIVDIHGNFINYTDLENLVI</sequence>
<keyword evidence="3" id="KW-1185">Reference proteome</keyword>
<dbReference type="PANTHER" id="PTHR43179:SF7">
    <property type="entry name" value="RHAMNOSYLTRANSFERASE WBBL"/>
    <property type="match status" value="1"/>
</dbReference>
<dbReference type="Pfam" id="PF00535">
    <property type="entry name" value="Glycos_transf_2"/>
    <property type="match status" value="1"/>
</dbReference>
<evidence type="ECO:0000313" key="2">
    <source>
        <dbReference type="EMBL" id="MDQ0361638.1"/>
    </source>
</evidence>
<feature type="domain" description="Glycosyltransferase 2-like" evidence="1">
    <location>
        <begin position="11"/>
        <end position="120"/>
    </location>
</feature>
<dbReference type="Gene3D" id="3.90.550.10">
    <property type="entry name" value="Spore Coat Polysaccharide Biosynthesis Protein SpsA, Chain A"/>
    <property type="match status" value="1"/>
</dbReference>
<accession>A0ABU0E412</accession>
<name>A0ABU0E412_9FIRM</name>
<gene>
    <name evidence="2" type="ORF">J2S15_002388</name>
</gene>